<dbReference type="InterPro" id="IPR036938">
    <property type="entry name" value="PAP2/HPO_sf"/>
</dbReference>
<comment type="subcellular location">
    <subcellularLocation>
        <location evidence="1">Cell membrane</location>
        <topology evidence="1">Multi-pass membrane protein</topology>
    </subcellularLocation>
</comment>
<comment type="caution">
    <text evidence="9">The sequence shown here is derived from an EMBL/GenBank/DDBJ whole genome shotgun (WGS) entry which is preliminary data.</text>
</comment>
<evidence type="ECO:0000256" key="1">
    <source>
        <dbReference type="ARBA" id="ARBA00004651"/>
    </source>
</evidence>
<name>A0ABV3JRR2_STRON</name>
<dbReference type="EMBL" id="JBFAUK010000002">
    <property type="protein sequence ID" value="MEV5505383.1"/>
    <property type="molecule type" value="Genomic_DNA"/>
</dbReference>
<dbReference type="RefSeq" id="WP_109278555.1">
    <property type="nucleotide sequence ID" value="NZ_JBFAUK010000002.1"/>
</dbReference>
<dbReference type="SUPFAM" id="SSF48317">
    <property type="entry name" value="Acid phosphatase/Vanadium-dependent haloperoxidase"/>
    <property type="match status" value="1"/>
</dbReference>
<dbReference type="Pfam" id="PF01569">
    <property type="entry name" value="PAP2"/>
    <property type="match status" value="1"/>
</dbReference>
<protein>
    <submittedName>
        <fullName evidence="9">Phosphatase PAP2 family protein</fullName>
    </submittedName>
</protein>
<evidence type="ECO:0000256" key="6">
    <source>
        <dbReference type="ARBA" id="ARBA00023136"/>
    </source>
</evidence>
<evidence type="ECO:0000313" key="9">
    <source>
        <dbReference type="EMBL" id="MEV5505383.1"/>
    </source>
</evidence>
<evidence type="ECO:0000256" key="7">
    <source>
        <dbReference type="SAM" id="Phobius"/>
    </source>
</evidence>
<dbReference type="InterPro" id="IPR000326">
    <property type="entry name" value="PAP2/HPO"/>
</dbReference>
<dbReference type="Proteomes" id="UP001552594">
    <property type="component" value="Unassembled WGS sequence"/>
</dbReference>
<accession>A0ABV3JRR2</accession>
<feature type="transmembrane region" description="Helical" evidence="7">
    <location>
        <begin position="141"/>
        <end position="158"/>
    </location>
</feature>
<evidence type="ECO:0000256" key="3">
    <source>
        <dbReference type="ARBA" id="ARBA00022692"/>
    </source>
</evidence>
<dbReference type="Gene3D" id="1.20.144.10">
    <property type="entry name" value="Phosphatidic acid phosphatase type 2/haloperoxidase"/>
    <property type="match status" value="1"/>
</dbReference>
<reference evidence="9 10" key="1">
    <citation type="submission" date="2024-06" db="EMBL/GenBank/DDBJ databases">
        <title>The Natural Products Discovery Center: Release of the First 8490 Sequenced Strains for Exploring Actinobacteria Biosynthetic Diversity.</title>
        <authorList>
            <person name="Kalkreuter E."/>
            <person name="Kautsar S.A."/>
            <person name="Yang D."/>
            <person name="Bader C.D."/>
            <person name="Teijaro C.N."/>
            <person name="Fluegel L."/>
            <person name="Davis C.M."/>
            <person name="Simpson J.R."/>
            <person name="Lauterbach L."/>
            <person name="Steele A.D."/>
            <person name="Gui C."/>
            <person name="Meng S."/>
            <person name="Li G."/>
            <person name="Viehrig K."/>
            <person name="Ye F."/>
            <person name="Su P."/>
            <person name="Kiefer A.F."/>
            <person name="Nichols A."/>
            <person name="Cepeda A.J."/>
            <person name="Yan W."/>
            <person name="Fan B."/>
            <person name="Jiang Y."/>
            <person name="Adhikari A."/>
            <person name="Zheng C.-J."/>
            <person name="Schuster L."/>
            <person name="Cowan T.M."/>
            <person name="Smanski M.J."/>
            <person name="Chevrette M.G."/>
            <person name="De Carvalho L.P.S."/>
            <person name="Shen B."/>
        </authorList>
    </citation>
    <scope>NUCLEOTIDE SEQUENCE [LARGE SCALE GENOMIC DNA]</scope>
    <source>
        <strain evidence="9 10">NPDC052347</strain>
    </source>
</reference>
<dbReference type="PANTHER" id="PTHR14969:SF62">
    <property type="entry name" value="DECAPRENYLPHOSPHORYL-5-PHOSPHORIBOSE PHOSPHATASE RV3807C-RELATED"/>
    <property type="match status" value="1"/>
</dbReference>
<organism evidence="9 10">
    <name type="scientific">Streptomyces orinoci</name>
    <name type="common">Streptoverticillium orinoci</name>
    <dbReference type="NCBI Taxonomy" id="67339"/>
    <lineage>
        <taxon>Bacteria</taxon>
        <taxon>Bacillati</taxon>
        <taxon>Actinomycetota</taxon>
        <taxon>Actinomycetes</taxon>
        <taxon>Kitasatosporales</taxon>
        <taxon>Streptomycetaceae</taxon>
        <taxon>Streptomyces</taxon>
    </lineage>
</organism>
<proteinExistence type="predicted"/>
<evidence type="ECO:0000256" key="2">
    <source>
        <dbReference type="ARBA" id="ARBA00022475"/>
    </source>
</evidence>
<keyword evidence="6 7" id="KW-0472">Membrane</keyword>
<evidence type="ECO:0000313" key="10">
    <source>
        <dbReference type="Proteomes" id="UP001552594"/>
    </source>
</evidence>
<keyword evidence="2" id="KW-1003">Cell membrane</keyword>
<feature type="domain" description="Phosphatidic acid phosphatase type 2/haloperoxidase" evidence="8">
    <location>
        <begin position="66"/>
        <end position="179"/>
    </location>
</feature>
<keyword evidence="4" id="KW-0378">Hydrolase</keyword>
<keyword evidence="10" id="KW-1185">Reference proteome</keyword>
<keyword evidence="3 7" id="KW-0812">Transmembrane</keyword>
<evidence type="ECO:0000256" key="5">
    <source>
        <dbReference type="ARBA" id="ARBA00022989"/>
    </source>
</evidence>
<evidence type="ECO:0000259" key="8">
    <source>
        <dbReference type="SMART" id="SM00014"/>
    </source>
</evidence>
<gene>
    <name evidence="9" type="ORF">AB0L16_02760</name>
</gene>
<keyword evidence="5 7" id="KW-1133">Transmembrane helix</keyword>
<feature type="transmembrane region" description="Helical" evidence="7">
    <location>
        <begin position="164"/>
        <end position="183"/>
    </location>
</feature>
<dbReference type="PANTHER" id="PTHR14969">
    <property type="entry name" value="SPHINGOSINE-1-PHOSPHATE PHOSPHOHYDROLASE"/>
    <property type="match status" value="1"/>
</dbReference>
<dbReference type="SMART" id="SM00014">
    <property type="entry name" value="acidPPc"/>
    <property type="match status" value="1"/>
</dbReference>
<evidence type="ECO:0000256" key="4">
    <source>
        <dbReference type="ARBA" id="ARBA00022801"/>
    </source>
</evidence>
<feature type="transmembrane region" description="Helical" evidence="7">
    <location>
        <begin position="39"/>
        <end position="58"/>
    </location>
</feature>
<sequence length="203" mass="21700">MTGIALAFDGSHIDGDLYRSITDEARHAPHLFNDAVTAWTTYGLGVFALLMLAAWWRARRTGAPVMARALAVPVVVGVVFAVDSVLKSLVREDRPCQTLANSFTLEACPAHGDWSFPSNHAVIAFSAATALWLVDRRIGALALPAAVLMAASRVWVGVHYPHDVLAGAVTGIVLAIPLTLLAGRAAPWVERARAGRLRTFLAV</sequence>